<dbReference type="OMA" id="ASCHIAA"/>
<gene>
    <name evidence="3" type="ORF">BCR37DRAFT_393748</name>
</gene>
<dbReference type="PANTHER" id="PTHR37534:SF46">
    <property type="entry name" value="ZN(II)2CYS6 TRANSCRIPTION FACTOR (EUROFUNG)"/>
    <property type="match status" value="1"/>
</dbReference>
<reference evidence="3 4" key="1">
    <citation type="submission" date="2016-07" db="EMBL/GenBank/DDBJ databases">
        <title>Pervasive Adenine N6-methylation of Active Genes in Fungi.</title>
        <authorList>
            <consortium name="DOE Joint Genome Institute"/>
            <person name="Mondo S.J."/>
            <person name="Dannebaum R.O."/>
            <person name="Kuo R.C."/>
            <person name="Labutti K."/>
            <person name="Haridas S."/>
            <person name="Kuo A."/>
            <person name="Salamov A."/>
            <person name="Ahrendt S.R."/>
            <person name="Lipzen A."/>
            <person name="Sullivan W."/>
            <person name="Andreopoulos W.B."/>
            <person name="Clum A."/>
            <person name="Lindquist E."/>
            <person name="Daum C."/>
            <person name="Ramamoorthy G.K."/>
            <person name="Gryganskyi A."/>
            <person name="Culley D."/>
            <person name="Magnuson J.K."/>
            <person name="James T.Y."/>
            <person name="O'Malley M.A."/>
            <person name="Stajich J.E."/>
            <person name="Spatafora J.W."/>
            <person name="Visel A."/>
            <person name="Grigoriev I.V."/>
        </authorList>
    </citation>
    <scope>NUCLEOTIDE SEQUENCE [LARGE SCALE GENOMIC DNA]</scope>
    <source>
        <strain evidence="3 4">12-1054</strain>
    </source>
</reference>
<sequence>MQLKWDQGLASRGRLKGQKTFGDPATPCKTVRLGSIEFVDCTHDAIRKRKRQERHDTIIATRPPKKERLEDVQPVRTLSPISLPTPLPALLMTADNRKLFEYYVNHVSVITVVTDSERNPFRHILPQLAFESPLIMSNILAIASANLANTHPNHPLTSSTFQHLSQVHTLLQERLQDPVLCLSEITLAAILGQVSYQLHHGSVSHWRIHLTAARGIVNALGGPKRLLQLPTNGGYGTTPNTHWRFYVQHLAWLDILAATTSDSKKIGSAAYWEALIDATQNPQRNIQHSPDGKQVTQEAAYGMSDLMGCSEEILGIIAEMTRRYDDFCSTDTLPNLANVCQRIQETPKELKQLEDYYIAKLDALAPAGKPATPGEALHELFRLSARIYLHYRILHTPCYSLTVQSLLSQAISLLPLIPTPSSQEYGLPWPLFILGSVSIYSMQQKVVHSRYERIAKHMGFGNQQRCLELLQEVWTGWREAERACRAREGGSILEKDLVCF</sequence>
<dbReference type="EMBL" id="MCFI01000013">
    <property type="protein sequence ID" value="ORY80383.1"/>
    <property type="molecule type" value="Genomic_DNA"/>
</dbReference>
<proteinExistence type="predicted"/>
<name>A0A1Y2F936_PROLT</name>
<dbReference type="Pfam" id="PF11951">
    <property type="entry name" value="Fungal_trans_2"/>
    <property type="match status" value="1"/>
</dbReference>
<dbReference type="OrthoDB" id="5229455at2759"/>
<dbReference type="InterPro" id="IPR021858">
    <property type="entry name" value="Fun_TF"/>
</dbReference>
<dbReference type="Proteomes" id="UP000193685">
    <property type="component" value="Unassembled WGS sequence"/>
</dbReference>
<comment type="caution">
    <text evidence="3">The sequence shown here is derived from an EMBL/GenBank/DDBJ whole genome shotgun (WGS) entry which is preliminary data.</text>
</comment>
<evidence type="ECO:0000313" key="3">
    <source>
        <dbReference type="EMBL" id="ORY80383.1"/>
    </source>
</evidence>
<evidence type="ECO:0000313" key="4">
    <source>
        <dbReference type="Proteomes" id="UP000193685"/>
    </source>
</evidence>
<dbReference type="RefSeq" id="XP_040724271.1">
    <property type="nucleotide sequence ID" value="XM_040871352.1"/>
</dbReference>
<dbReference type="PANTHER" id="PTHR37534">
    <property type="entry name" value="TRANSCRIPTIONAL ACTIVATOR PROTEIN UGA3"/>
    <property type="match status" value="1"/>
</dbReference>
<evidence type="ECO:0000256" key="1">
    <source>
        <dbReference type="ARBA" id="ARBA00004123"/>
    </source>
</evidence>
<keyword evidence="4" id="KW-1185">Reference proteome</keyword>
<dbReference type="GO" id="GO:0005634">
    <property type="term" value="C:nucleus"/>
    <property type="evidence" value="ECO:0007669"/>
    <property type="project" value="UniProtKB-SubCell"/>
</dbReference>
<dbReference type="GeneID" id="63787951"/>
<dbReference type="STRING" id="56484.A0A1Y2F936"/>
<comment type="subcellular location">
    <subcellularLocation>
        <location evidence="1">Nucleus</location>
    </subcellularLocation>
</comment>
<accession>A0A1Y2F936</accession>
<keyword evidence="2" id="KW-0539">Nucleus</keyword>
<dbReference type="AlphaFoldDB" id="A0A1Y2F936"/>
<organism evidence="3 4">
    <name type="scientific">Protomyces lactucae-debilis</name>
    <dbReference type="NCBI Taxonomy" id="2754530"/>
    <lineage>
        <taxon>Eukaryota</taxon>
        <taxon>Fungi</taxon>
        <taxon>Dikarya</taxon>
        <taxon>Ascomycota</taxon>
        <taxon>Taphrinomycotina</taxon>
        <taxon>Taphrinomycetes</taxon>
        <taxon>Taphrinales</taxon>
        <taxon>Protomycetaceae</taxon>
        <taxon>Protomyces</taxon>
    </lineage>
</organism>
<protein>
    <submittedName>
        <fullName evidence="3">Fungal-specific transcription factor domain-domain-containing protein</fullName>
    </submittedName>
</protein>
<evidence type="ECO:0000256" key="2">
    <source>
        <dbReference type="ARBA" id="ARBA00023242"/>
    </source>
</evidence>